<dbReference type="PROSITE" id="PS50893">
    <property type="entry name" value="ABC_TRANSPORTER_2"/>
    <property type="match status" value="1"/>
</dbReference>
<evidence type="ECO:0000259" key="4">
    <source>
        <dbReference type="PROSITE" id="PS50893"/>
    </source>
</evidence>
<dbReference type="PANTHER" id="PTHR43423:SF1">
    <property type="entry name" value="ABC TRANSPORTER I FAMILY MEMBER 17"/>
    <property type="match status" value="1"/>
</dbReference>
<feature type="domain" description="ABC transporter" evidence="4">
    <location>
        <begin position="2"/>
        <end position="216"/>
    </location>
</feature>
<keyword evidence="1" id="KW-0813">Transport</keyword>
<gene>
    <name evidence="5" type="ORF">D5R97_03185</name>
</gene>
<keyword evidence="2" id="KW-0547">Nucleotide-binding</keyword>
<reference evidence="5 6" key="1">
    <citation type="submission" date="2018-08" db="EMBL/GenBank/DDBJ databases">
        <title>The metabolism and importance of syntrophic acetate oxidation coupled to methane or sulfide production in haloalkaline environments.</title>
        <authorList>
            <person name="Timmers P.H.A."/>
            <person name="Vavourakis C.D."/>
            <person name="Sorokin D.Y."/>
            <person name="Sinninghe Damste J.S."/>
            <person name="Muyzer G."/>
            <person name="Stams A.J.M."/>
            <person name="Plugge C.M."/>
        </authorList>
    </citation>
    <scope>NUCLEOTIDE SEQUENCE [LARGE SCALE GENOMIC DNA]</scope>
    <source>
        <strain evidence="5">MSAO_Bac1</strain>
    </source>
</reference>
<comment type="caution">
    <text evidence="5">The sequence shown here is derived from an EMBL/GenBank/DDBJ whole genome shotgun (WGS) entry which is preliminary data.</text>
</comment>
<dbReference type="Pfam" id="PF00005">
    <property type="entry name" value="ABC_tran"/>
    <property type="match status" value="1"/>
</dbReference>
<name>A0A424YGI1_9FIRM</name>
<accession>A0A424YGI1</accession>
<dbReference type="PANTHER" id="PTHR43423">
    <property type="entry name" value="ABC TRANSPORTER I FAMILY MEMBER 17"/>
    <property type="match status" value="1"/>
</dbReference>
<evidence type="ECO:0000256" key="1">
    <source>
        <dbReference type="ARBA" id="ARBA00022448"/>
    </source>
</evidence>
<dbReference type="EMBL" id="QZAA01000088">
    <property type="protein sequence ID" value="RQD77054.1"/>
    <property type="molecule type" value="Genomic_DNA"/>
</dbReference>
<dbReference type="InterPro" id="IPR027417">
    <property type="entry name" value="P-loop_NTPase"/>
</dbReference>
<dbReference type="InterPro" id="IPR017871">
    <property type="entry name" value="ABC_transporter-like_CS"/>
</dbReference>
<organism evidence="5 6">
    <name type="scientific">Candidatus Syntrophonatronum acetioxidans</name>
    <dbReference type="NCBI Taxonomy" id="1795816"/>
    <lineage>
        <taxon>Bacteria</taxon>
        <taxon>Bacillati</taxon>
        <taxon>Bacillota</taxon>
        <taxon>Clostridia</taxon>
        <taxon>Eubacteriales</taxon>
        <taxon>Syntrophomonadaceae</taxon>
        <taxon>Candidatus Syntrophonatronum</taxon>
    </lineage>
</organism>
<evidence type="ECO:0000313" key="6">
    <source>
        <dbReference type="Proteomes" id="UP000285138"/>
    </source>
</evidence>
<dbReference type="Proteomes" id="UP000285138">
    <property type="component" value="Unassembled WGS sequence"/>
</dbReference>
<dbReference type="GO" id="GO:0005524">
    <property type="term" value="F:ATP binding"/>
    <property type="evidence" value="ECO:0007669"/>
    <property type="project" value="UniProtKB-KW"/>
</dbReference>
<evidence type="ECO:0000256" key="3">
    <source>
        <dbReference type="ARBA" id="ARBA00022840"/>
    </source>
</evidence>
<dbReference type="CDD" id="cd03228">
    <property type="entry name" value="ABCC_MRP_Like"/>
    <property type="match status" value="1"/>
</dbReference>
<dbReference type="InterPro" id="IPR003439">
    <property type="entry name" value="ABC_transporter-like_ATP-bd"/>
</dbReference>
<dbReference type="AlphaFoldDB" id="A0A424YGI1"/>
<evidence type="ECO:0000313" key="5">
    <source>
        <dbReference type="EMBL" id="RQD77054.1"/>
    </source>
</evidence>
<protein>
    <submittedName>
        <fullName evidence="5">ATP-binding cassette domain-containing protein</fullName>
    </submittedName>
</protein>
<proteinExistence type="predicted"/>
<evidence type="ECO:0000256" key="2">
    <source>
        <dbReference type="ARBA" id="ARBA00022741"/>
    </source>
</evidence>
<dbReference type="SMART" id="SM00382">
    <property type="entry name" value="AAA"/>
    <property type="match status" value="1"/>
</dbReference>
<sequence>MFTLKNVKFKGILDIDCLEIDAGKITCIVGESGSGKTTLVKLLNNLISCDQGEVLYKGTNIENLDPIQLRREVIMLPQTPVIFPGSIKENLLIGLEFSEKEPVNEERLQGILQKVKVNKNLEADASYLSGGEKQRLALARILLMEPEVLLLDEPSSALDEETEIHVIEKVINYIKERNLSLIMITHSKTLARTYGEKIVILENGKIKEVEEVVLNERHN</sequence>
<dbReference type="InterPro" id="IPR003593">
    <property type="entry name" value="AAA+_ATPase"/>
</dbReference>
<dbReference type="GO" id="GO:0016887">
    <property type="term" value="F:ATP hydrolysis activity"/>
    <property type="evidence" value="ECO:0007669"/>
    <property type="project" value="InterPro"/>
</dbReference>
<dbReference type="PROSITE" id="PS00211">
    <property type="entry name" value="ABC_TRANSPORTER_1"/>
    <property type="match status" value="1"/>
</dbReference>
<dbReference type="Gene3D" id="3.40.50.300">
    <property type="entry name" value="P-loop containing nucleotide triphosphate hydrolases"/>
    <property type="match status" value="1"/>
</dbReference>
<keyword evidence="3 5" id="KW-0067">ATP-binding</keyword>
<dbReference type="SUPFAM" id="SSF52540">
    <property type="entry name" value="P-loop containing nucleoside triphosphate hydrolases"/>
    <property type="match status" value="1"/>
</dbReference>